<feature type="compositionally biased region" description="Polar residues" evidence="1">
    <location>
        <begin position="482"/>
        <end position="505"/>
    </location>
</feature>
<gene>
    <name evidence="2" type="ORF">BLNAU_9611</name>
</gene>
<proteinExistence type="predicted"/>
<sequence>MEQFVEGLAALLESQNRHLQIAVLPLLTKLVCVLPFGQIHRQLLFSLRHAFREGSLASQTVLVYAAMKCSLSVSISSGGSNYEDGWSVTVNQWIPSWKWWEDERSGRGLNRVNRNKQKFCSEKNELKLESGEWWYLSLQSCWIRYCVFNCDDNDIVNTALSEKIHTQSLESHIRRFESGDESLSWARLMEWFVEAVIGAELFRNEHPSAPPLTFENIRIDSSSTIVIAFPSSPSQQSISGSLSSDISTICSFFLNIHQTLKLNNRLILPLDPKRKDLIFSRIMFALVEHFVASGDLILPDSSPSDHSPSFANFYQYLEENFGEASDVFLPHILALFFKHHSFLRGDDIEHSNELLEAVKKIKETNSLEGVQNAFYDWTEWETMMEKIAKDATLGRGISFLQSRYLRATLLSLQMKHQHIVNPPQIEENNTTDSPPFWMPDDLSLRSQAISAFTHLTLNRHSSFNHQTSSTHSSSHASTISTQTAFPSHQSSSDSQKLATDQLSSNPDSIIRHSKQILSAIHLLLTRPPPSSFPRNNRPSYTSDTELDALHQPDPRLIDENEKFDISLFDEADDQTIVASLRRCRDVVDATQSTNCIVDINAFREVLIAGLLSSNRAIQFECHTLFFTIGKFLTTVADPRDIQFQSLQKAFCDGKFWEKMTLLNLWVRWLFDRHRDGQVQMMVESDFDFDGFLAIELNHTALFDKAFDFVCCILVSDAVSMSFRWKLDFLLSFEKRHQMMSRLTSDPSPSSKQERPKSFLNLFTIVVGSFLSIFRDCDFPPALTELITTDLDSNTHKMSLWVNPAFFLSHTSINPKHRHSFFPMDLMFERYLRSDPDVFFRKWPDVSDCTPRKVLSTPYVGLHSLLLRSPELDLNPLTLHNLLRMLTLDISGQDTTQEDCPTLFAHFPPPRLFDTLLSSPHLVRARFLIWISFLFVFQTIGDLTAPFGACASLAQVFKMLSLFDQNPEQVESDLLSEVGEMVVSLHWFNIPAHFDSPLLCHLPSLAGTQRGVLQTLSSHSGIPSLLTPTNSESNLASLEAMMFEEQTVQDAIPFLSWCVRFLASSDCNHFTIGSSVSGFLAWTLKYRVPAVMSTAFEFFHRFVSVSSDAVRIELVKQGLLDRVVFVVSCSSFLDDYEKGIAVIGILLDAIRRSDQKLRMRIRAKHDVDASDQEVPNRSSIIRSSPHPFFEKGFEGLQDESPLFLTTPLVGLHPLFFRGRIPLHNEIHHLVLDTVVLPIVMITSNHLSELWAIVSHCPPPLALNSPVVCPILFDLNWLSVPSLFDSPLLTITSSINGIPLTPSDFRISDQDLSQQESVKTTILLGSRRVKYVSRPKFAMVWSVGCRGCVGVFVIVFGGLRKRSGSDWDSARDNAPSGAEHADTSIRLLLLLLTSSLSIRIDRIQLDEPHPKSSSIGLYCKSFFVRALSDPNFFSELFYFQKFSRSDIANIALSEDIPTESLESHIHRFESGDESLSWTRLMEWFVEAVIGTELFRNEHPSAPPLISENIGIDSSSTIVIAFPSSPFEPSISGSLSSDISTLCAFFLHIHRTLEINNRLILPFDDTQQDIVFARFMVALVEECVSSNKLILPNSSPTDHFQSFVEFYHQLCERDEFYTNSFLPHTLVLSFGHFVLQPDRCSSFILPDHSFLRADDIIEYSEELLNVVKKIKVTHSLEGVRKVYFDWTEWVTMMETIEKVATLGRDLSFLQSRCLRTTLHSLQTKHQHIVNPSPIVENTETDTPPFLITGDHSNFSASVISTQIALPSDQSSSESQVLASDQLVFHADSIGRHSRQVLYAIHDILTRRVFQTYPYFSSNNARQLGILRLTGMCRKESFVGRQERDSRRNRQEGARNTSMVHKRRARSGWRGDSADGTSTFCTILTSTRFRSSRLSTSSDLNPNGVTIRRVVHDVDETDEESEGSAEETDEESEGSAEETDEESEGSAEETDEESEGSAEETDCTFRDTMARPISCASTSVSWNYREWFEDRRSSNLIVPSTRSCVDEETMTEDSWRPSRRESNKGLSVTNMEVWMEG</sequence>
<feature type="compositionally biased region" description="Low complexity" evidence="1">
    <location>
        <begin position="463"/>
        <end position="481"/>
    </location>
</feature>
<feature type="compositionally biased region" description="Acidic residues" evidence="1">
    <location>
        <begin position="1911"/>
        <end position="1958"/>
    </location>
</feature>
<feature type="compositionally biased region" description="Basic and acidic residues" evidence="1">
    <location>
        <begin position="2009"/>
        <end position="2019"/>
    </location>
</feature>
<keyword evidence="3" id="KW-1185">Reference proteome</keyword>
<feature type="compositionally biased region" description="Basic and acidic residues" evidence="1">
    <location>
        <begin position="1834"/>
        <end position="1849"/>
    </location>
</feature>
<feature type="region of interest" description="Disordered" evidence="1">
    <location>
        <begin position="1834"/>
        <end position="1869"/>
    </location>
</feature>
<feature type="region of interest" description="Disordered" evidence="1">
    <location>
        <begin position="1888"/>
        <end position="1962"/>
    </location>
</feature>
<evidence type="ECO:0000256" key="1">
    <source>
        <dbReference type="SAM" id="MobiDB-lite"/>
    </source>
</evidence>
<accession>A0ABQ9XV76</accession>
<comment type="caution">
    <text evidence="2">The sequence shown here is derived from an EMBL/GenBank/DDBJ whole genome shotgun (WGS) entry which is preliminary data.</text>
</comment>
<feature type="region of interest" description="Disordered" evidence="1">
    <location>
        <begin position="527"/>
        <end position="546"/>
    </location>
</feature>
<reference evidence="2 3" key="1">
    <citation type="journal article" date="2022" name="bioRxiv">
        <title>Genomics of Preaxostyla Flagellates Illuminates Evolutionary Transitions and the Path Towards Mitochondrial Loss.</title>
        <authorList>
            <person name="Novak L.V.F."/>
            <person name="Treitli S.C."/>
            <person name="Pyrih J."/>
            <person name="Halakuc P."/>
            <person name="Pipaliya S.V."/>
            <person name="Vacek V."/>
            <person name="Brzon O."/>
            <person name="Soukal P."/>
            <person name="Eme L."/>
            <person name="Dacks J.B."/>
            <person name="Karnkowska A."/>
            <person name="Elias M."/>
            <person name="Hampl V."/>
        </authorList>
    </citation>
    <scope>NUCLEOTIDE SEQUENCE [LARGE SCALE GENOMIC DNA]</scope>
    <source>
        <strain evidence="2">NAU3</strain>
        <tissue evidence="2">Gut</tissue>
    </source>
</reference>
<organism evidence="2 3">
    <name type="scientific">Blattamonas nauphoetae</name>
    <dbReference type="NCBI Taxonomy" id="2049346"/>
    <lineage>
        <taxon>Eukaryota</taxon>
        <taxon>Metamonada</taxon>
        <taxon>Preaxostyla</taxon>
        <taxon>Oxymonadida</taxon>
        <taxon>Blattamonas</taxon>
    </lineage>
</organism>
<dbReference type="EMBL" id="JARBJD010000067">
    <property type="protein sequence ID" value="KAK2955383.1"/>
    <property type="molecule type" value="Genomic_DNA"/>
</dbReference>
<name>A0ABQ9XV76_9EUKA</name>
<protein>
    <submittedName>
        <fullName evidence="2">Uncharacterized protein</fullName>
    </submittedName>
</protein>
<dbReference type="Proteomes" id="UP001281761">
    <property type="component" value="Unassembled WGS sequence"/>
</dbReference>
<feature type="region of interest" description="Disordered" evidence="1">
    <location>
        <begin position="2004"/>
        <end position="2024"/>
    </location>
</feature>
<evidence type="ECO:0000313" key="2">
    <source>
        <dbReference type="EMBL" id="KAK2955383.1"/>
    </source>
</evidence>
<feature type="region of interest" description="Disordered" evidence="1">
    <location>
        <begin position="463"/>
        <end position="505"/>
    </location>
</feature>
<evidence type="ECO:0000313" key="3">
    <source>
        <dbReference type="Proteomes" id="UP001281761"/>
    </source>
</evidence>